<reference evidence="2 3" key="1">
    <citation type="submission" date="2021-06" db="EMBL/GenBank/DDBJ databases">
        <title>Caerostris extrusa draft genome.</title>
        <authorList>
            <person name="Kono N."/>
            <person name="Arakawa K."/>
        </authorList>
    </citation>
    <scope>NUCLEOTIDE SEQUENCE [LARGE SCALE GENOMIC DNA]</scope>
</reference>
<dbReference type="EMBL" id="BPLR01016239">
    <property type="protein sequence ID" value="GIY82354.1"/>
    <property type="molecule type" value="Genomic_DNA"/>
</dbReference>
<dbReference type="AlphaFoldDB" id="A0AAV4WKQ6"/>
<protein>
    <submittedName>
        <fullName evidence="2">Uncharacterized protein</fullName>
    </submittedName>
</protein>
<gene>
    <name evidence="2" type="ORF">CEXT_76601</name>
</gene>
<accession>A0AAV4WKQ6</accession>
<evidence type="ECO:0000313" key="3">
    <source>
        <dbReference type="Proteomes" id="UP001054945"/>
    </source>
</evidence>
<sequence length="139" mass="16272">MAIQSKSYTAYRCLHPIQTEPCNRTRIAKNRDEQSARPKGSFQRITRRPKIYYEHMHPASDYGKRGGVGGVWCRGWDVISEVPTISKGRGHPAQKRERKRIRAGNIHSFTSIQKLLIKKNRFVHRRARFGFPKRLCKRL</sequence>
<comment type="caution">
    <text evidence="2">The sequence shown here is derived from an EMBL/GenBank/DDBJ whole genome shotgun (WGS) entry which is preliminary data.</text>
</comment>
<organism evidence="2 3">
    <name type="scientific">Caerostris extrusa</name>
    <name type="common">Bark spider</name>
    <name type="synonym">Caerostris bankana</name>
    <dbReference type="NCBI Taxonomy" id="172846"/>
    <lineage>
        <taxon>Eukaryota</taxon>
        <taxon>Metazoa</taxon>
        <taxon>Ecdysozoa</taxon>
        <taxon>Arthropoda</taxon>
        <taxon>Chelicerata</taxon>
        <taxon>Arachnida</taxon>
        <taxon>Araneae</taxon>
        <taxon>Araneomorphae</taxon>
        <taxon>Entelegynae</taxon>
        <taxon>Araneoidea</taxon>
        <taxon>Araneidae</taxon>
        <taxon>Caerostris</taxon>
    </lineage>
</organism>
<name>A0AAV4WKQ6_CAEEX</name>
<evidence type="ECO:0000256" key="1">
    <source>
        <dbReference type="SAM" id="MobiDB-lite"/>
    </source>
</evidence>
<feature type="region of interest" description="Disordered" evidence="1">
    <location>
        <begin position="28"/>
        <end position="48"/>
    </location>
</feature>
<keyword evidence="3" id="KW-1185">Reference proteome</keyword>
<evidence type="ECO:0000313" key="2">
    <source>
        <dbReference type="EMBL" id="GIY82354.1"/>
    </source>
</evidence>
<dbReference type="Proteomes" id="UP001054945">
    <property type="component" value="Unassembled WGS sequence"/>
</dbReference>
<proteinExistence type="predicted"/>